<reference evidence="11 12" key="1">
    <citation type="journal article" date="2012" name="Front. Microbiol.">
        <title>Draft Genome Sequence of the Virulent Strain 01-B526 of the Fish Pathogen Aeromonas salmonicida.</title>
        <authorList>
            <person name="Charette S.J."/>
            <person name="Brochu F."/>
            <person name="Boyle B."/>
            <person name="Filion G."/>
            <person name="Tanaka K.H."/>
            <person name="Derome N."/>
        </authorList>
    </citation>
    <scope>NUCLEOTIDE SEQUENCE [LARGE SCALE GENOMIC DNA]</scope>
    <source>
        <strain evidence="11 12">P11</strain>
    </source>
</reference>
<evidence type="ECO:0000256" key="1">
    <source>
        <dbReference type="ARBA" id="ARBA00004141"/>
    </source>
</evidence>
<organism evidence="11 12">
    <name type="scientific">Clostridium ragsdalei P11</name>
    <dbReference type="NCBI Taxonomy" id="1353534"/>
    <lineage>
        <taxon>Bacteria</taxon>
        <taxon>Bacillati</taxon>
        <taxon>Bacillota</taxon>
        <taxon>Clostridia</taxon>
        <taxon>Eubacteriales</taxon>
        <taxon>Clostridiaceae</taxon>
        <taxon>Clostridium</taxon>
    </lineage>
</organism>
<feature type="transmembrane region" description="Helical" evidence="9">
    <location>
        <begin position="12"/>
        <end position="32"/>
    </location>
</feature>
<dbReference type="PANTHER" id="PTHR43029:SF10">
    <property type="entry name" value="AMMONIUM TRANSPORTER MEP2"/>
    <property type="match status" value="1"/>
</dbReference>
<feature type="transmembrane region" description="Helical" evidence="9">
    <location>
        <begin position="229"/>
        <end position="251"/>
    </location>
</feature>
<comment type="similarity">
    <text evidence="2">Belongs to the ammonia transporter channel (TC 1.A.11.2) family.</text>
</comment>
<evidence type="ECO:0000256" key="4">
    <source>
        <dbReference type="ARBA" id="ARBA00022692"/>
    </source>
</evidence>
<feature type="transmembrane region" description="Helical" evidence="9">
    <location>
        <begin position="44"/>
        <end position="64"/>
    </location>
</feature>
<feature type="transmembrane region" description="Helical" evidence="9">
    <location>
        <begin position="135"/>
        <end position="152"/>
    </location>
</feature>
<evidence type="ECO:0000256" key="5">
    <source>
        <dbReference type="ARBA" id="ARBA00022989"/>
    </source>
</evidence>
<gene>
    <name evidence="11" type="primary">nrgA_1</name>
    <name evidence="11" type="ORF">CLRAG_25480</name>
</gene>
<proteinExistence type="inferred from homology"/>
<accession>A0A1A6AQ39</accession>
<evidence type="ECO:0000256" key="7">
    <source>
        <dbReference type="ARBA" id="ARBA00023177"/>
    </source>
</evidence>
<dbReference type="RefSeq" id="WP_065078754.1">
    <property type="nucleotide sequence ID" value="NZ_LROS01000028.1"/>
</dbReference>
<evidence type="ECO:0000256" key="6">
    <source>
        <dbReference type="ARBA" id="ARBA00023136"/>
    </source>
</evidence>
<evidence type="ECO:0000256" key="9">
    <source>
        <dbReference type="SAM" id="Phobius"/>
    </source>
</evidence>
<keyword evidence="7" id="KW-0924">Ammonia transport</keyword>
<dbReference type="Gene3D" id="1.10.3430.10">
    <property type="entry name" value="Ammonium transporter AmtB like domains"/>
    <property type="match status" value="2"/>
</dbReference>
<feature type="domain" description="Ammonium transporter AmtB-like" evidence="10">
    <location>
        <begin position="114"/>
        <end position="281"/>
    </location>
</feature>
<dbReference type="PRINTS" id="PR00342">
    <property type="entry name" value="RHESUSRHD"/>
</dbReference>
<dbReference type="PANTHER" id="PTHR43029">
    <property type="entry name" value="AMMONIUM TRANSPORTER MEP2"/>
    <property type="match status" value="1"/>
</dbReference>
<keyword evidence="6 9" id="KW-0472">Membrane</keyword>
<keyword evidence="3" id="KW-0813">Transport</keyword>
<dbReference type="AlphaFoldDB" id="A0A1A6AQ39"/>
<evidence type="ECO:0000256" key="3">
    <source>
        <dbReference type="ARBA" id="ARBA00022448"/>
    </source>
</evidence>
<dbReference type="SUPFAM" id="SSF111352">
    <property type="entry name" value="Ammonium transporter"/>
    <property type="match status" value="2"/>
</dbReference>
<feature type="transmembrane region" description="Helical" evidence="9">
    <location>
        <begin position="158"/>
        <end position="178"/>
    </location>
</feature>
<feature type="transmembrane region" description="Helical" evidence="9">
    <location>
        <begin position="190"/>
        <end position="209"/>
    </location>
</feature>
<evidence type="ECO:0000256" key="8">
    <source>
        <dbReference type="ARBA" id="ARBA00050025"/>
    </source>
</evidence>
<dbReference type="GO" id="GO:0005886">
    <property type="term" value="C:plasma membrane"/>
    <property type="evidence" value="ECO:0007669"/>
    <property type="project" value="InterPro"/>
</dbReference>
<name>A0A1A6AQ39_9CLOT</name>
<feature type="transmembrane region" description="Helical" evidence="9">
    <location>
        <begin position="101"/>
        <end position="123"/>
    </location>
</feature>
<dbReference type="GO" id="GO:0008519">
    <property type="term" value="F:ammonium channel activity"/>
    <property type="evidence" value="ECO:0007669"/>
    <property type="project" value="InterPro"/>
</dbReference>
<evidence type="ECO:0000256" key="2">
    <source>
        <dbReference type="ARBA" id="ARBA00005887"/>
    </source>
</evidence>
<protein>
    <recommendedName>
        <fullName evidence="8">Ammonium transporter</fullName>
    </recommendedName>
</protein>
<dbReference type="InterPro" id="IPR024041">
    <property type="entry name" value="NH4_transpt_AmtB-like_dom"/>
</dbReference>
<sequence>MSGVNGADTVFVIMSTVLVMVMTPGLALFYGGMVRGKNTLNSTLHSYSALAIVSIQWILIGYTLCFGKDIGGLIGGLNFAGLKGVEFAPNANYGSTIPQQAFMVFQLMFAIVTAAVSVVSWSVCEFAYRKKVTSLGVVSGIVAGLVAITPAAGFVSPLASMIVGLVAGVICYISITFIKAKFGYNDALDVFGCHGVGGIWGGIATGIFAWKSVNSAGGNGLIHGNPKLIGIQVIGILSSIIYAAVVTFIIIKVINVVSSIRASEKDEQIGLDITEHGEEAYGGL</sequence>
<evidence type="ECO:0000313" key="11">
    <source>
        <dbReference type="EMBL" id="OBR92191.1"/>
    </source>
</evidence>
<dbReference type="PATRIC" id="fig|1353534.3.peg.2590"/>
<dbReference type="InterPro" id="IPR002229">
    <property type="entry name" value="RhesusRHD"/>
</dbReference>
<keyword evidence="12" id="KW-1185">Reference proteome</keyword>
<dbReference type="EMBL" id="LROS01000028">
    <property type="protein sequence ID" value="OBR92191.1"/>
    <property type="molecule type" value="Genomic_DNA"/>
</dbReference>
<dbReference type="Pfam" id="PF00909">
    <property type="entry name" value="Ammonium_transp"/>
    <property type="match status" value="1"/>
</dbReference>
<comment type="subcellular location">
    <subcellularLocation>
        <location evidence="1">Membrane</location>
        <topology evidence="1">Multi-pass membrane protein</topology>
    </subcellularLocation>
</comment>
<dbReference type="InterPro" id="IPR001905">
    <property type="entry name" value="Ammonium_transpt"/>
</dbReference>
<dbReference type="Proteomes" id="UP000093954">
    <property type="component" value="Unassembled WGS sequence"/>
</dbReference>
<keyword evidence="4 9" id="KW-0812">Transmembrane</keyword>
<dbReference type="InterPro" id="IPR029020">
    <property type="entry name" value="Ammonium/urea_transptr"/>
</dbReference>
<keyword evidence="5 9" id="KW-1133">Transmembrane helix</keyword>
<evidence type="ECO:0000313" key="12">
    <source>
        <dbReference type="Proteomes" id="UP000093954"/>
    </source>
</evidence>
<evidence type="ECO:0000259" key="10">
    <source>
        <dbReference type="Pfam" id="PF00909"/>
    </source>
</evidence>
<comment type="caution">
    <text evidence="11">The sequence shown here is derived from an EMBL/GenBank/DDBJ whole genome shotgun (WGS) entry which is preliminary data.</text>
</comment>